<keyword evidence="4 8" id="KW-0808">Transferase</keyword>
<keyword evidence="8" id="KW-0963">Cytoplasm</keyword>
<dbReference type="PANTHER" id="PTHR11406:SF23">
    <property type="entry name" value="PHOSPHOGLYCERATE KINASE 1, CHLOROPLASTIC-RELATED"/>
    <property type="match status" value="1"/>
</dbReference>
<gene>
    <name evidence="8" type="primary">pgk</name>
    <name evidence="10" type="ORF">ACFS6H_14170</name>
</gene>
<proteinExistence type="inferred from homology"/>
<feature type="binding site" evidence="8">
    <location>
        <position position="209"/>
    </location>
    <ligand>
        <name>ATP</name>
        <dbReference type="ChEBI" id="CHEBI:30616"/>
    </ligand>
</feature>
<name>A0ABW6A659_9BACT</name>
<evidence type="ECO:0000256" key="4">
    <source>
        <dbReference type="ARBA" id="ARBA00022679"/>
    </source>
</evidence>
<comment type="catalytic activity">
    <reaction evidence="1 8 9">
        <text>(2R)-3-phosphoglycerate + ATP = (2R)-3-phospho-glyceroyl phosphate + ADP</text>
        <dbReference type="Rhea" id="RHEA:14801"/>
        <dbReference type="ChEBI" id="CHEBI:30616"/>
        <dbReference type="ChEBI" id="CHEBI:57604"/>
        <dbReference type="ChEBI" id="CHEBI:58272"/>
        <dbReference type="ChEBI" id="CHEBI:456216"/>
        <dbReference type="EC" id="2.7.2.3"/>
    </reaction>
</comment>
<dbReference type="CDD" id="cd00318">
    <property type="entry name" value="Phosphoglycerate_kinase"/>
    <property type="match status" value="1"/>
</dbReference>
<evidence type="ECO:0000256" key="9">
    <source>
        <dbReference type="RuleBase" id="RU000532"/>
    </source>
</evidence>
<dbReference type="PIRSF" id="PIRSF000724">
    <property type="entry name" value="Pgk"/>
    <property type="match status" value="1"/>
</dbReference>
<evidence type="ECO:0000256" key="3">
    <source>
        <dbReference type="ARBA" id="ARBA00013061"/>
    </source>
</evidence>
<dbReference type="Proteomes" id="UP001597511">
    <property type="component" value="Unassembled WGS sequence"/>
</dbReference>
<dbReference type="InterPro" id="IPR036043">
    <property type="entry name" value="Phosphoglycerate_kinase_sf"/>
</dbReference>
<keyword evidence="11" id="KW-1185">Reference proteome</keyword>
<comment type="similarity">
    <text evidence="2 8 9">Belongs to the phosphoglycerate kinase family.</text>
</comment>
<feature type="binding site" evidence="8">
    <location>
        <position position="156"/>
    </location>
    <ligand>
        <name>substrate</name>
    </ligand>
</feature>
<feature type="binding site" evidence="8">
    <location>
        <position position="123"/>
    </location>
    <ligand>
        <name>substrate</name>
    </ligand>
</feature>
<organism evidence="10 11">
    <name type="scientific">Terrimonas rubra</name>
    <dbReference type="NCBI Taxonomy" id="1035890"/>
    <lineage>
        <taxon>Bacteria</taxon>
        <taxon>Pseudomonadati</taxon>
        <taxon>Bacteroidota</taxon>
        <taxon>Chitinophagia</taxon>
        <taxon>Chitinophagales</taxon>
        <taxon>Chitinophagaceae</taxon>
        <taxon>Terrimonas</taxon>
    </lineage>
</organism>
<dbReference type="Gene3D" id="3.40.50.1260">
    <property type="entry name" value="Phosphoglycerate kinase, N-terminal domain"/>
    <property type="match status" value="2"/>
</dbReference>
<dbReference type="Pfam" id="PF00162">
    <property type="entry name" value="PGK"/>
    <property type="match status" value="1"/>
</dbReference>
<feature type="binding site" evidence="8">
    <location>
        <begin position="19"/>
        <end position="21"/>
    </location>
    <ligand>
        <name>substrate</name>
    </ligand>
</feature>
<dbReference type="EC" id="2.7.2.3" evidence="3 8"/>
<dbReference type="GO" id="GO:0016301">
    <property type="term" value="F:kinase activity"/>
    <property type="evidence" value="ECO:0007669"/>
    <property type="project" value="UniProtKB-KW"/>
</dbReference>
<keyword evidence="6 8" id="KW-0418">Kinase</keyword>
<evidence type="ECO:0000256" key="2">
    <source>
        <dbReference type="ARBA" id="ARBA00008982"/>
    </source>
</evidence>
<feature type="binding site" evidence="8">
    <location>
        <position position="35"/>
    </location>
    <ligand>
        <name>substrate</name>
    </ligand>
</feature>
<protein>
    <recommendedName>
        <fullName evidence="3 8">Phosphoglycerate kinase</fullName>
        <ecNumber evidence="3 8">2.7.2.3</ecNumber>
    </recommendedName>
</protein>
<keyword evidence="7 8" id="KW-0067">ATP-binding</keyword>
<comment type="subunit">
    <text evidence="8">Monomer.</text>
</comment>
<evidence type="ECO:0000256" key="7">
    <source>
        <dbReference type="ARBA" id="ARBA00022840"/>
    </source>
</evidence>
<evidence type="ECO:0000256" key="5">
    <source>
        <dbReference type="ARBA" id="ARBA00022741"/>
    </source>
</evidence>
<dbReference type="PROSITE" id="PS00111">
    <property type="entry name" value="PGLYCERATE_KINASE"/>
    <property type="match status" value="1"/>
</dbReference>
<sequence length="403" mass="42912">MSKFSDYNFNDQKVLVRVDFNVPLNESLEITDDTRIKAAIPTIKKIVEDGGKVILMSHLGRPKDGPTDKYSLKHLVQHIHTLLTDALGKPVPVLFADDCIGEQAALTASMMRPGEVLLLENLRFYKEEEKGDKAFAKKLSALGDVYVNDAFGTAHRAHASTAVMAEFFPADKKMFGLLMEGEVSSAEKVLHSSEKPFTAIIGGAKVSDKILIIENLLEKATDIIIGGGMAYTFFKARGGNIGASLCEADRLDTAKALLEKAAAKNVKIHLPEDSVIADKFAADANTDTAASGNIPDGWMGLDIGAVAIEAFTNVILASKTILWNGPMGVFEMEKFQAGTKAIATAVAQATQNGSFSLVGGGDSVAAVNQFGFSDKVSYVSTGGGAMLEYFEGKTLPGIAAIKA</sequence>
<feature type="binding site" evidence="8">
    <location>
        <position position="300"/>
    </location>
    <ligand>
        <name>ATP</name>
        <dbReference type="ChEBI" id="CHEBI:30616"/>
    </ligand>
</feature>
<dbReference type="PANTHER" id="PTHR11406">
    <property type="entry name" value="PHOSPHOGLYCERATE KINASE"/>
    <property type="match status" value="1"/>
</dbReference>
<comment type="pathway">
    <text evidence="8">Carbohydrate degradation; glycolysis; pyruvate from D-glyceraldehyde 3-phosphate: step 2/5.</text>
</comment>
<dbReference type="InterPro" id="IPR015824">
    <property type="entry name" value="Phosphoglycerate_kinase_N"/>
</dbReference>
<evidence type="ECO:0000256" key="6">
    <source>
        <dbReference type="ARBA" id="ARBA00022777"/>
    </source>
</evidence>
<evidence type="ECO:0000256" key="1">
    <source>
        <dbReference type="ARBA" id="ARBA00000642"/>
    </source>
</evidence>
<comment type="subcellular location">
    <subcellularLocation>
        <location evidence="8">Cytoplasm</location>
    </subcellularLocation>
</comment>
<dbReference type="InterPro" id="IPR015911">
    <property type="entry name" value="Phosphoglycerate_kinase_CS"/>
</dbReference>
<comment type="caution">
    <text evidence="10">The sequence shown here is derived from an EMBL/GenBank/DDBJ whole genome shotgun (WGS) entry which is preliminary data.</text>
</comment>
<keyword evidence="5 8" id="KW-0547">Nucleotide-binding</keyword>
<dbReference type="EMBL" id="JBHUOZ010000003">
    <property type="protein sequence ID" value="MFD2920865.1"/>
    <property type="molecule type" value="Genomic_DNA"/>
</dbReference>
<feature type="binding site" evidence="8">
    <location>
        <begin position="58"/>
        <end position="61"/>
    </location>
    <ligand>
        <name>substrate</name>
    </ligand>
</feature>
<dbReference type="InterPro" id="IPR001576">
    <property type="entry name" value="Phosphoglycerate_kinase"/>
</dbReference>
<evidence type="ECO:0000313" key="10">
    <source>
        <dbReference type="EMBL" id="MFD2920865.1"/>
    </source>
</evidence>
<dbReference type="SUPFAM" id="SSF53748">
    <property type="entry name" value="Phosphoglycerate kinase"/>
    <property type="match status" value="1"/>
</dbReference>
<dbReference type="HAMAP" id="MF_00145">
    <property type="entry name" value="Phosphoglyc_kinase"/>
    <property type="match status" value="1"/>
</dbReference>
<accession>A0ABW6A659</accession>
<keyword evidence="8" id="KW-0324">Glycolysis</keyword>
<evidence type="ECO:0000256" key="8">
    <source>
        <dbReference type="HAMAP-Rule" id="MF_00145"/>
    </source>
</evidence>
<dbReference type="PRINTS" id="PR00477">
    <property type="entry name" value="PHGLYCKINASE"/>
</dbReference>
<feature type="binding site" evidence="8">
    <location>
        <position position="331"/>
    </location>
    <ligand>
        <name>ATP</name>
        <dbReference type="ChEBI" id="CHEBI:30616"/>
    </ligand>
</feature>
<dbReference type="RefSeq" id="WP_386100051.1">
    <property type="nucleotide sequence ID" value="NZ_JBHUOZ010000003.1"/>
</dbReference>
<evidence type="ECO:0000313" key="11">
    <source>
        <dbReference type="Proteomes" id="UP001597511"/>
    </source>
</evidence>
<feature type="binding site" evidence="8">
    <location>
        <begin position="360"/>
        <end position="363"/>
    </location>
    <ligand>
        <name>ATP</name>
        <dbReference type="ChEBI" id="CHEBI:30616"/>
    </ligand>
</feature>
<reference evidence="11" key="1">
    <citation type="journal article" date="2019" name="Int. J. Syst. Evol. Microbiol.">
        <title>The Global Catalogue of Microorganisms (GCM) 10K type strain sequencing project: providing services to taxonomists for standard genome sequencing and annotation.</title>
        <authorList>
            <consortium name="The Broad Institute Genomics Platform"/>
            <consortium name="The Broad Institute Genome Sequencing Center for Infectious Disease"/>
            <person name="Wu L."/>
            <person name="Ma J."/>
        </authorList>
    </citation>
    <scope>NUCLEOTIDE SEQUENCE [LARGE SCALE GENOMIC DNA]</scope>
    <source>
        <strain evidence="11">KCTC 23299</strain>
    </source>
</reference>